<dbReference type="Pfam" id="PF13499">
    <property type="entry name" value="EF-hand_7"/>
    <property type="match status" value="2"/>
</dbReference>
<dbReference type="CDD" id="cd00051">
    <property type="entry name" value="EFh"/>
    <property type="match status" value="2"/>
</dbReference>
<gene>
    <name evidence="7" type="ORF">WN944_021228</name>
</gene>
<dbReference type="FunFam" id="1.25.40.10:FF:000090">
    <property type="entry name" value="Pentatricopeptide repeat-containing protein, chloroplastic"/>
    <property type="match status" value="1"/>
</dbReference>
<dbReference type="Gene3D" id="1.10.238.10">
    <property type="entry name" value="EF-hand"/>
    <property type="match status" value="2"/>
</dbReference>
<feature type="repeat" description="PPR" evidence="5">
    <location>
        <begin position="717"/>
        <end position="751"/>
    </location>
</feature>
<feature type="domain" description="EF-hand" evidence="6">
    <location>
        <begin position="33"/>
        <end position="68"/>
    </location>
</feature>
<comment type="similarity">
    <text evidence="4">Belongs to the PPR family. PCMP-E subfamily.</text>
</comment>
<dbReference type="PROSITE" id="PS00018">
    <property type="entry name" value="EF_HAND_1"/>
    <property type="match status" value="4"/>
</dbReference>
<dbReference type="Proteomes" id="UP001428341">
    <property type="component" value="Unassembled WGS sequence"/>
</dbReference>
<keyword evidence="8" id="KW-1185">Reference proteome</keyword>
<dbReference type="PANTHER" id="PTHR47926">
    <property type="entry name" value="PENTATRICOPEPTIDE REPEAT-CONTAINING PROTEIN"/>
    <property type="match status" value="1"/>
</dbReference>
<sequence>MLSLPENCFTASLYKGVSRKDKIRGRHHGLSQQKKQEIKEAFELFDTDGSGTIDAKELNVAMRALGFEMTEEQINQMIADVDKDGSGAIDLDEFEHMMTAKIGERDSKEELMKAFHIIDQDNNGKISAGDIKRIARELGVNFTDREIHEMVEEADRDHDGEVNADEFIRMMKRTTFGSKVCMGMLRDPVKSIIWQHVRLIMVGIAERSERWPEAYIKLTDKDSDSVRTSESDERYQFQCVISSKMACCLSSLHSEVRAFLDLYNSHLKLKIHNKNLKALPLPALALRTLEAFEITSYRAWSYARGRQSPSARRIFQVLFPFRGLSNCGLHADLLHVYIKCRLSGCPSDDFTFPCLIKACSSLSDFRIGREIHCVIFRTGYHQNLVIQTALVDFYAKKGDMLTARLLFDQIPLADLVSCNTLIAGYSFNGLDQEALETFRRILTVGLKPNVSTFSSVIPVCTRLGHFCFGKSLHGFTIKSGYLFDDFLVPALISMYAGDLDLSTARKLFDSLLEKNASVWNAMISAYTQSKKFFEAFEIFRQMIRAEMQPDLVTFVSIIPSCENYCSFQCGESLTACVIKNGLGNQPSVLTALLSMYAKLGNIDSAKFLFDQIPNRNLLCWNAMMSAYVRNRFWDASLAVFRQMQFAGLNPDAVSIISVLSACSKLDDVLLGKSAHAFSLRKGIVSNLDVLNALLMFYSDGGQFSYAFTLFHRMSTRSSVSWNTLISRCVQNGAVEEAVILLQRMQKEGVELDMVTLISFLPNLNKNGNIKQGMVIHGYAIKTGCVADVTFLNALITMYCNCGSTNDGRLLFELMHERSLVSWNALITGYRFQNSHNDVLVLFAQMINEGQRPNHITFLNLLPVCRTQVQGKAVHAFALRVGIIQEAAFLTCLIFMYARFENTRLCLLLFQMGDKGEISLWNAIISVYVQTKKAKQAVAFFTELLGAGLEPDNVTVLSIISAGVLINSLNLTHSLMAFVIRKGLDKHVAVSNALIDSYVRCGNISMARKLFGSLIYKDAFSWSVMINGYGLYGDGEAALELFKQMQLSGVRPNEITYLGVLSACSHAGLVEQSKMVFKSMVEHGISQKMEHYACMVDLLGRTGHLNEAFIFVKKLPCKPSVSILESLLGACRIHGNVELGEIISGMLFEMDPENPGSYVMLHNIYASAGRWEDAYRVRSCMKRSRLKKNKLGIYHKHRNEGKKPGYNTTAAKTKFRNGLGLNLRMNVENQRDKYKEQEYLDGAEEAVKGQEKQNWISIGAPYEKRQADEKEVTKRSYCLKRRFCLSVLWWATYHWLDNSIAHLFSR</sequence>
<comment type="caution">
    <text evidence="7">The sequence shown here is derived from an EMBL/GenBank/DDBJ whole genome shotgun (WGS) entry which is preliminary data.</text>
</comment>
<dbReference type="PROSITE" id="PS50222">
    <property type="entry name" value="EF_HAND_2"/>
    <property type="match status" value="4"/>
</dbReference>
<feature type="repeat" description="PPR" evidence="5">
    <location>
        <begin position="414"/>
        <end position="448"/>
    </location>
</feature>
<dbReference type="PROSITE" id="PS51375">
    <property type="entry name" value="PPR"/>
    <property type="match status" value="8"/>
</dbReference>
<dbReference type="FunFam" id="1.10.238.10:FF:000268">
    <property type="entry name" value="Centrin 2"/>
    <property type="match status" value="1"/>
</dbReference>
<feature type="domain" description="EF-hand" evidence="6">
    <location>
        <begin position="106"/>
        <end position="141"/>
    </location>
</feature>
<dbReference type="Pfam" id="PF13812">
    <property type="entry name" value="PPR_3"/>
    <property type="match status" value="1"/>
</dbReference>
<feature type="domain" description="EF-hand" evidence="6">
    <location>
        <begin position="142"/>
        <end position="177"/>
    </location>
</feature>
<evidence type="ECO:0000256" key="2">
    <source>
        <dbReference type="ARBA" id="ARBA00022737"/>
    </source>
</evidence>
<dbReference type="SUPFAM" id="SSF47473">
    <property type="entry name" value="EF-hand"/>
    <property type="match status" value="1"/>
</dbReference>
<dbReference type="InterPro" id="IPR018247">
    <property type="entry name" value="EF_Hand_1_Ca_BS"/>
</dbReference>
<dbReference type="SMART" id="SM00054">
    <property type="entry name" value="EFh"/>
    <property type="match status" value="4"/>
</dbReference>
<dbReference type="GO" id="GO:0003729">
    <property type="term" value="F:mRNA binding"/>
    <property type="evidence" value="ECO:0007669"/>
    <property type="project" value="UniProtKB-ARBA"/>
</dbReference>
<evidence type="ECO:0000256" key="3">
    <source>
        <dbReference type="ARBA" id="ARBA00022837"/>
    </source>
</evidence>
<dbReference type="NCBIfam" id="TIGR00756">
    <property type="entry name" value="PPR"/>
    <property type="match status" value="5"/>
</dbReference>
<evidence type="ECO:0000256" key="1">
    <source>
        <dbReference type="ARBA" id="ARBA00022723"/>
    </source>
</evidence>
<evidence type="ECO:0000313" key="8">
    <source>
        <dbReference type="Proteomes" id="UP001428341"/>
    </source>
</evidence>
<dbReference type="Gene3D" id="1.25.40.10">
    <property type="entry name" value="Tetratricopeptide repeat domain"/>
    <property type="match status" value="8"/>
</dbReference>
<evidence type="ECO:0000259" key="6">
    <source>
        <dbReference type="PROSITE" id="PS50222"/>
    </source>
</evidence>
<feature type="repeat" description="PPR" evidence="5">
    <location>
        <begin position="515"/>
        <end position="549"/>
    </location>
</feature>
<dbReference type="Pfam" id="PF20431">
    <property type="entry name" value="E_motif"/>
    <property type="match status" value="1"/>
</dbReference>
<reference evidence="7 8" key="1">
    <citation type="submission" date="2024-05" db="EMBL/GenBank/DDBJ databases">
        <title>Haplotype-resolved chromosome-level genome assembly of Huyou (Citrus changshanensis).</title>
        <authorList>
            <person name="Miao C."/>
            <person name="Chen W."/>
            <person name="Wu Y."/>
            <person name="Wang L."/>
            <person name="Zhao S."/>
            <person name="Grierson D."/>
            <person name="Xu C."/>
            <person name="Chen K."/>
        </authorList>
    </citation>
    <scope>NUCLEOTIDE SEQUENCE [LARGE SCALE GENOMIC DNA]</scope>
    <source>
        <strain evidence="7">01-14</strain>
        <tissue evidence="7">Leaf</tissue>
    </source>
</reference>
<dbReference type="GO" id="GO:0005509">
    <property type="term" value="F:calcium ion binding"/>
    <property type="evidence" value="ECO:0007669"/>
    <property type="project" value="InterPro"/>
</dbReference>
<dbReference type="InterPro" id="IPR046960">
    <property type="entry name" value="PPR_At4g14850-like_plant"/>
</dbReference>
<dbReference type="GO" id="GO:0009451">
    <property type="term" value="P:RNA modification"/>
    <property type="evidence" value="ECO:0007669"/>
    <property type="project" value="InterPro"/>
</dbReference>
<name>A0AAP0N2Q6_9ROSI</name>
<feature type="repeat" description="PPR" evidence="5">
    <location>
        <begin position="1017"/>
        <end position="1051"/>
    </location>
</feature>
<dbReference type="InterPro" id="IPR002885">
    <property type="entry name" value="PPR_rpt"/>
</dbReference>
<dbReference type="Pfam" id="PF13041">
    <property type="entry name" value="PPR_2"/>
    <property type="match status" value="3"/>
</dbReference>
<feature type="repeat" description="PPR" evidence="5">
    <location>
        <begin position="616"/>
        <end position="650"/>
    </location>
</feature>
<keyword evidence="2" id="KW-0677">Repeat</keyword>
<dbReference type="FunFam" id="1.25.40.10:FF:000361">
    <property type="entry name" value="Pentatricopeptide repeat-containing protein chloroplastic"/>
    <property type="match status" value="1"/>
</dbReference>
<accession>A0AAP0N2Q6</accession>
<keyword evidence="3" id="KW-0106">Calcium</keyword>
<feature type="repeat" description="PPR" evidence="5">
    <location>
        <begin position="818"/>
        <end position="852"/>
    </location>
</feature>
<feature type="domain" description="EF-hand" evidence="6">
    <location>
        <begin position="69"/>
        <end position="104"/>
    </location>
</feature>
<evidence type="ECO:0000313" key="7">
    <source>
        <dbReference type="EMBL" id="KAK9228279.1"/>
    </source>
</evidence>
<dbReference type="FunFam" id="1.10.238.10:FF:000256">
    <property type="entry name" value="probable calcium-binding protein CML20"/>
    <property type="match status" value="1"/>
</dbReference>
<feature type="repeat" description="PPR" evidence="5">
    <location>
        <begin position="916"/>
        <end position="950"/>
    </location>
</feature>
<dbReference type="FunFam" id="1.25.40.10:FF:000364">
    <property type="entry name" value="Pentatricopeptide repeat (PPR-like) superfamily protein"/>
    <property type="match status" value="1"/>
</dbReference>
<dbReference type="PANTHER" id="PTHR47926:SF544">
    <property type="entry name" value="PENTACOTRIPEPTIDE-REPEAT REGION OF PRORP DOMAIN-CONTAINING PROTEIN"/>
    <property type="match status" value="1"/>
</dbReference>
<dbReference type="InterPro" id="IPR046848">
    <property type="entry name" value="E_motif"/>
</dbReference>
<dbReference type="Pfam" id="PF01535">
    <property type="entry name" value="PPR"/>
    <property type="match status" value="6"/>
</dbReference>
<dbReference type="InterPro" id="IPR011990">
    <property type="entry name" value="TPR-like_helical_dom_sf"/>
</dbReference>
<dbReference type="SUPFAM" id="SSF48452">
    <property type="entry name" value="TPR-like"/>
    <property type="match status" value="1"/>
</dbReference>
<evidence type="ECO:0000256" key="5">
    <source>
        <dbReference type="PROSITE-ProRule" id="PRU00708"/>
    </source>
</evidence>
<organism evidence="7 8">
    <name type="scientific">Citrus x changshan-huyou</name>
    <dbReference type="NCBI Taxonomy" id="2935761"/>
    <lineage>
        <taxon>Eukaryota</taxon>
        <taxon>Viridiplantae</taxon>
        <taxon>Streptophyta</taxon>
        <taxon>Embryophyta</taxon>
        <taxon>Tracheophyta</taxon>
        <taxon>Spermatophyta</taxon>
        <taxon>Magnoliopsida</taxon>
        <taxon>eudicotyledons</taxon>
        <taxon>Gunneridae</taxon>
        <taxon>Pentapetalae</taxon>
        <taxon>rosids</taxon>
        <taxon>malvids</taxon>
        <taxon>Sapindales</taxon>
        <taxon>Rutaceae</taxon>
        <taxon>Aurantioideae</taxon>
        <taxon>Citrus</taxon>
    </lineage>
</organism>
<dbReference type="InterPro" id="IPR002048">
    <property type="entry name" value="EF_hand_dom"/>
</dbReference>
<proteinExistence type="inferred from homology"/>
<dbReference type="EMBL" id="JBCGBO010000001">
    <property type="protein sequence ID" value="KAK9228279.1"/>
    <property type="molecule type" value="Genomic_DNA"/>
</dbReference>
<keyword evidence="1" id="KW-0479">Metal-binding</keyword>
<dbReference type="InterPro" id="IPR011992">
    <property type="entry name" value="EF-hand-dom_pair"/>
</dbReference>
<dbReference type="FunFam" id="1.25.40.10:FF:000073">
    <property type="entry name" value="Pentatricopeptide repeat-containing protein chloroplastic"/>
    <property type="match status" value="1"/>
</dbReference>
<feature type="repeat" description="PPR" evidence="5">
    <location>
        <begin position="1052"/>
        <end position="1086"/>
    </location>
</feature>
<protein>
    <recommendedName>
        <fullName evidence="6">EF-hand domain-containing protein</fullName>
    </recommendedName>
</protein>
<evidence type="ECO:0000256" key="4">
    <source>
        <dbReference type="ARBA" id="ARBA00061659"/>
    </source>
</evidence>